<keyword evidence="2" id="KW-1185">Reference proteome</keyword>
<gene>
    <name evidence="1" type="ORF">H8B09_07720</name>
</gene>
<dbReference type="Proteomes" id="UP000609346">
    <property type="component" value="Unassembled WGS sequence"/>
</dbReference>
<comment type="caution">
    <text evidence="1">The sequence shown here is derived from an EMBL/GenBank/DDBJ whole genome shotgun (WGS) entry which is preliminary data.</text>
</comment>
<reference evidence="1 2" key="1">
    <citation type="submission" date="2020-09" db="EMBL/GenBank/DDBJ databases">
        <title>Paenibacillus sp. strain PR3 16S rRNA gene Genome sequencing and assembly.</title>
        <authorList>
            <person name="Kim J."/>
        </authorList>
    </citation>
    <scope>NUCLEOTIDE SEQUENCE [LARGE SCALE GENOMIC DNA]</scope>
    <source>
        <strain evidence="1 2">PR3</strain>
    </source>
</reference>
<accession>A0ABR8MRT8</accession>
<organism evidence="1 2">
    <name type="scientific">Paenibacillus terricola</name>
    <dbReference type="NCBI Taxonomy" id="2763503"/>
    <lineage>
        <taxon>Bacteria</taxon>
        <taxon>Bacillati</taxon>
        <taxon>Bacillota</taxon>
        <taxon>Bacilli</taxon>
        <taxon>Bacillales</taxon>
        <taxon>Paenibacillaceae</taxon>
        <taxon>Paenibacillus</taxon>
    </lineage>
</organism>
<dbReference type="EMBL" id="JACXZA010000002">
    <property type="protein sequence ID" value="MBD3918633.1"/>
    <property type="molecule type" value="Genomic_DNA"/>
</dbReference>
<name>A0ABR8MRT8_9BACL</name>
<proteinExistence type="predicted"/>
<evidence type="ECO:0000313" key="1">
    <source>
        <dbReference type="EMBL" id="MBD3918633.1"/>
    </source>
</evidence>
<evidence type="ECO:0000313" key="2">
    <source>
        <dbReference type="Proteomes" id="UP000609346"/>
    </source>
</evidence>
<protein>
    <submittedName>
        <fullName evidence="1">Uncharacterized protein</fullName>
    </submittedName>
</protein>
<dbReference type="RefSeq" id="WP_224753403.1">
    <property type="nucleotide sequence ID" value="NZ_JACXZA010000002.1"/>
</dbReference>
<sequence length="68" mass="8200">MDKQKLYNGWKIRVRTDSGEKLRKFRTNNQFDETFRKFEIDEPITVTYFRLTRAVYAIQRPAIDLVGD</sequence>